<name>A0ACB8WXN1_9TELE</name>
<gene>
    <name evidence="1" type="ORF">L3Q82_022663</name>
</gene>
<proteinExistence type="predicted"/>
<keyword evidence="2" id="KW-1185">Reference proteome</keyword>
<reference evidence="1" key="1">
    <citation type="submission" date="2022-04" db="EMBL/GenBank/DDBJ databases">
        <title>Jade perch genome.</title>
        <authorList>
            <person name="Chao B."/>
        </authorList>
    </citation>
    <scope>NUCLEOTIDE SEQUENCE</scope>
    <source>
        <strain evidence="1">CB-2022</strain>
    </source>
</reference>
<protein>
    <submittedName>
        <fullName evidence="1">Uncharacterized protein</fullName>
    </submittedName>
</protein>
<evidence type="ECO:0000313" key="2">
    <source>
        <dbReference type="Proteomes" id="UP000831701"/>
    </source>
</evidence>
<evidence type="ECO:0000313" key="1">
    <source>
        <dbReference type="EMBL" id="KAI3372223.1"/>
    </source>
</evidence>
<accession>A0ACB8WXN1</accession>
<dbReference type="EMBL" id="CM041535">
    <property type="protein sequence ID" value="KAI3372223.1"/>
    <property type="molecule type" value="Genomic_DNA"/>
</dbReference>
<organism evidence="1 2">
    <name type="scientific">Scortum barcoo</name>
    <name type="common">barcoo grunter</name>
    <dbReference type="NCBI Taxonomy" id="214431"/>
    <lineage>
        <taxon>Eukaryota</taxon>
        <taxon>Metazoa</taxon>
        <taxon>Chordata</taxon>
        <taxon>Craniata</taxon>
        <taxon>Vertebrata</taxon>
        <taxon>Euteleostomi</taxon>
        <taxon>Actinopterygii</taxon>
        <taxon>Neopterygii</taxon>
        <taxon>Teleostei</taxon>
        <taxon>Neoteleostei</taxon>
        <taxon>Acanthomorphata</taxon>
        <taxon>Eupercaria</taxon>
        <taxon>Centrarchiformes</taxon>
        <taxon>Terapontoidei</taxon>
        <taxon>Terapontidae</taxon>
        <taxon>Scortum</taxon>
    </lineage>
</organism>
<dbReference type="Proteomes" id="UP000831701">
    <property type="component" value="Chromosome 5"/>
</dbReference>
<sequence length="448" mass="50962">MDIDTVKSYKYLGVDLNDSLDWTHTHRRQLVKKGNSRLFLLRRLRSSEVQGPLLYDSVVALAIFYGIACWACSITERDRRIMDRLVRRASSVLGCPLDSVEVVGNGRMMAKLSSLLNNTSHPLQDTLTAMGSSFSERLLHPRCVKEREAANLPVDMTSLTLRSSGLVQRRTEASRNATDKDRPPGQEEHESRRGDEQDDDDTGDSKETRLTLMEEVLLLGLKDREGYTSFWNDCISSGLRGCMLIELALRGRLQLEACGMRRKGLLARKVICKSDAPTGDVLLDEALKHIKDTQPPETVQSWIELLSGETWNPLKLHYQLRNVRERLAKNLVEKGVLTTEKQNFLLFDMTTHPLTNNNIKQRLIKKVQEAVLDKWVNDPHRMDKRLLALIFLAHSSDVLENAFAPLLDDQYDLAMKRVRQLLELEPEGESMKANTNELLWAVVAAFTK</sequence>
<comment type="caution">
    <text evidence="1">The sequence shown here is derived from an EMBL/GenBank/DDBJ whole genome shotgun (WGS) entry which is preliminary data.</text>
</comment>